<keyword evidence="2" id="KW-0732">Signal</keyword>
<dbReference type="EMBL" id="JIBK01000002">
    <property type="protein sequence ID" value="POM82251.1"/>
    <property type="molecule type" value="Genomic_DNA"/>
</dbReference>
<evidence type="ECO:0000313" key="4">
    <source>
        <dbReference type="Proteomes" id="UP000236928"/>
    </source>
</evidence>
<evidence type="ECO:0000313" key="3">
    <source>
        <dbReference type="EMBL" id="POM82251.1"/>
    </source>
</evidence>
<reference evidence="3 4" key="1">
    <citation type="submission" date="2014-04" db="EMBL/GenBank/DDBJ databases">
        <title>Comparative Genomics of Cryptosporidium Species.</title>
        <authorList>
            <person name="Silva J.C."/>
            <person name="Su Q."/>
            <person name="Chalmers R."/>
            <person name="Chibucos M.C."/>
            <person name="Elwin K."/>
            <person name="Godinez A."/>
            <person name="Guo F."/>
            <person name="Huynh K."/>
            <person name="Orvis J."/>
            <person name="Ott S."/>
            <person name="Sadzewicz L."/>
            <person name="Sengamalay N."/>
            <person name="Shetty A."/>
            <person name="Sun M."/>
            <person name="Tallon L."/>
            <person name="Xiao L."/>
            <person name="Zhang H."/>
            <person name="Fraser C.M."/>
            <person name="Zhu G."/>
            <person name="Kissinger J."/>
            <person name="Widmer G."/>
        </authorList>
    </citation>
    <scope>NUCLEOTIDE SEQUENCE [LARGE SCALE GENOMIC DNA]</scope>
    <source>
        <strain evidence="3 4">UKMEL1</strain>
    </source>
</reference>
<gene>
    <name evidence="3" type="ORF">CmeUKMEL1_01460</name>
</gene>
<dbReference type="Proteomes" id="UP000236928">
    <property type="component" value="Unassembled WGS sequence"/>
</dbReference>
<feature type="signal peptide" evidence="2">
    <location>
        <begin position="1"/>
        <end position="25"/>
    </location>
</feature>
<dbReference type="AlphaFoldDB" id="A0A2P4YWQ4"/>
<dbReference type="OrthoDB" id="338999at2759"/>
<sequence length="220" mass="24823">MNFRILVFILLKLIGFTGKFAGVFSENIILKDLDDCYLDEGRLCVNSTSVVLNRGMNPGGFLILRCHIQELGKGQNTNPLVQIQASTRTNYTSLLYNINEDSVEIHDLSWYLTSSKTILPDNTTFSRNDTIHFAIGIDTNSFSTIVINSKNVLRQEFKGNDQLIRFKSVKSQHCSWKYEMSLVFPSTKQNVKYVPEQTNTNESIQSSNSTENGTESLSST</sequence>
<feature type="chain" id="PRO_5015168404" description="Integral membrane protein" evidence="2">
    <location>
        <begin position="26"/>
        <end position="220"/>
    </location>
</feature>
<keyword evidence="4" id="KW-1185">Reference proteome</keyword>
<dbReference type="VEuPathDB" id="CryptoDB:CmeUKMEL1_01460"/>
<protein>
    <recommendedName>
        <fullName evidence="5">Integral membrane protein</fullName>
    </recommendedName>
</protein>
<accession>A0A2P4YWQ4</accession>
<evidence type="ECO:0000256" key="1">
    <source>
        <dbReference type="SAM" id="MobiDB-lite"/>
    </source>
</evidence>
<evidence type="ECO:0000256" key="2">
    <source>
        <dbReference type="SAM" id="SignalP"/>
    </source>
</evidence>
<organism evidence="3 4">
    <name type="scientific">Cryptosporidium meleagridis</name>
    <dbReference type="NCBI Taxonomy" id="93969"/>
    <lineage>
        <taxon>Eukaryota</taxon>
        <taxon>Sar</taxon>
        <taxon>Alveolata</taxon>
        <taxon>Apicomplexa</taxon>
        <taxon>Conoidasida</taxon>
        <taxon>Coccidia</taxon>
        <taxon>Eucoccidiorida</taxon>
        <taxon>Eimeriorina</taxon>
        <taxon>Cryptosporidiidae</taxon>
        <taxon>Cryptosporidium</taxon>
    </lineage>
</organism>
<proteinExistence type="predicted"/>
<comment type="caution">
    <text evidence="3">The sequence shown here is derived from an EMBL/GenBank/DDBJ whole genome shotgun (WGS) entry which is preliminary data.</text>
</comment>
<name>A0A2P4YWQ4_9CRYT</name>
<evidence type="ECO:0008006" key="5">
    <source>
        <dbReference type="Google" id="ProtNLM"/>
    </source>
</evidence>
<feature type="region of interest" description="Disordered" evidence="1">
    <location>
        <begin position="197"/>
        <end position="220"/>
    </location>
</feature>